<dbReference type="Proteomes" id="UP000291562">
    <property type="component" value="Chromosome"/>
</dbReference>
<organism evidence="5 6">
    <name type="scientific">Pseudolysobacter antarcticus</name>
    <dbReference type="NCBI Taxonomy" id="2511995"/>
    <lineage>
        <taxon>Bacteria</taxon>
        <taxon>Pseudomonadati</taxon>
        <taxon>Pseudomonadota</taxon>
        <taxon>Gammaproteobacteria</taxon>
        <taxon>Lysobacterales</taxon>
        <taxon>Rhodanobacteraceae</taxon>
        <taxon>Pseudolysobacter</taxon>
    </lineage>
</organism>
<protein>
    <recommendedName>
        <fullName evidence="4">Fibronectin type-III domain-containing protein</fullName>
    </recommendedName>
</protein>
<dbReference type="GO" id="GO:0008237">
    <property type="term" value="F:metallopeptidase activity"/>
    <property type="evidence" value="ECO:0007669"/>
    <property type="project" value="InterPro"/>
</dbReference>
<dbReference type="SUPFAM" id="SSF55486">
    <property type="entry name" value="Metalloproteases ('zincins'), catalytic domain"/>
    <property type="match status" value="1"/>
</dbReference>
<accession>A0A411HHL8</accession>
<feature type="domain" description="Fibronectin type-III" evidence="4">
    <location>
        <begin position="1928"/>
        <end position="2017"/>
    </location>
</feature>
<proteinExistence type="inferred from homology"/>
<evidence type="ECO:0000256" key="3">
    <source>
        <dbReference type="SAM" id="SignalP"/>
    </source>
</evidence>
<dbReference type="InterPro" id="IPR003961">
    <property type="entry name" value="FN3_dom"/>
</dbReference>
<dbReference type="InterPro" id="IPR011042">
    <property type="entry name" value="6-blade_b-propeller_TolB-like"/>
</dbReference>
<feature type="chain" id="PRO_5019069090" description="Fibronectin type-III domain-containing protein" evidence="3">
    <location>
        <begin position="24"/>
        <end position="2146"/>
    </location>
</feature>
<dbReference type="Gene3D" id="2.120.10.30">
    <property type="entry name" value="TolB, C-terminal domain"/>
    <property type="match status" value="2"/>
</dbReference>
<dbReference type="EMBL" id="CP035704">
    <property type="protein sequence ID" value="QBB70032.1"/>
    <property type="molecule type" value="Genomic_DNA"/>
</dbReference>
<dbReference type="InterPro" id="IPR013783">
    <property type="entry name" value="Ig-like_fold"/>
</dbReference>
<dbReference type="OrthoDB" id="5720638at2"/>
<dbReference type="KEGG" id="xbc:ELE36_06465"/>
<dbReference type="Gene3D" id="2.60.40.10">
    <property type="entry name" value="Immunoglobulins"/>
    <property type="match status" value="6"/>
</dbReference>
<reference evidence="5 6" key="1">
    <citation type="submission" date="2019-01" db="EMBL/GenBank/DDBJ databases">
        <title>Pseudolysobacter antarctica gen. nov., sp. nov., isolated from Fildes Peninsula, Antarctica.</title>
        <authorList>
            <person name="Wei Z."/>
            <person name="Peng F."/>
        </authorList>
    </citation>
    <scope>NUCLEOTIDE SEQUENCE [LARGE SCALE GENOMIC DNA]</scope>
    <source>
        <strain evidence="5 6">AQ6-296</strain>
    </source>
</reference>
<evidence type="ECO:0000256" key="1">
    <source>
        <dbReference type="ARBA" id="ARBA00009820"/>
    </source>
</evidence>
<dbReference type="InterPro" id="IPR036116">
    <property type="entry name" value="FN3_sf"/>
</dbReference>
<dbReference type="Pfam" id="PF07676">
    <property type="entry name" value="PD40"/>
    <property type="match status" value="3"/>
</dbReference>
<dbReference type="SUPFAM" id="SSF69304">
    <property type="entry name" value="Tricorn protease N-terminal domain"/>
    <property type="match status" value="2"/>
</dbReference>
<keyword evidence="3" id="KW-0732">Signal</keyword>
<keyword evidence="6" id="KW-1185">Reference proteome</keyword>
<dbReference type="SMART" id="SM00060">
    <property type="entry name" value="FN3"/>
    <property type="match status" value="4"/>
</dbReference>
<dbReference type="Gene3D" id="3.40.390.10">
    <property type="entry name" value="Collagenase (Catalytic Domain)"/>
    <property type="match status" value="1"/>
</dbReference>
<dbReference type="SUPFAM" id="SSF82171">
    <property type="entry name" value="DPP6 N-terminal domain-like"/>
    <property type="match status" value="1"/>
</dbReference>
<evidence type="ECO:0000313" key="6">
    <source>
        <dbReference type="Proteomes" id="UP000291562"/>
    </source>
</evidence>
<sequence length="2146" mass="216127">MNRVWRKVAIIAACMMLTAIAHAGAFIGSNNGNPDLILHALGYNGAGGAVEPIRVCLDIQANQAMAVQAEPALIKAIATLNRFRSLPDHNFGFDSASEVGPDQLDFESVILHELLHSLGLGHPNLADESGLPSPQNQATKTTSGTNQSYDVNAGADGVYGSADDTRGDDVNLHWYQRYVNNPGVLADVIDTTTMARTLNYLPAGHSFATNADRYVMAALGYTDVEAIVHQGARLGESQRHLAHDDIATLRLAQAGVDGIAGTADDYRMSLIYSGRQVDPQGWACEIALRFDTGTSLATTTVGSFQMSGSTNHWGVYYARTVANPNVNWYFTSGPNTQVAILAVSPELSLQQQPVSVQVQVNKTAGSTLAGYPQGVVEVRDGPRSDAATAYCSITLAGTNGETGQCQLTPQRAGNKTIVADYLGYAGFDGGSASAAHVVNGTVSFATANATPNPAAVGVPVNIQWTLLPNGGALPASATGTVTVKEVSDCATPAPNAEVCSATLPANQCTITFTSAGSKSLSLCYSGDSAIAAAQAPLGVQVNAARATTTTIVSHTPDPAATLAPITVQASVAESPALGGFPSGAITVLDGAAGDPLTATCSITLAGSSGEIGTCTLVPLRAGSKTLTANFAAQGLWAASTASTTMATRSFSITRNAPNISRLHQGVSVSIGLDVAAYLGAPAPTGTVTISDGAGQCQIVLPATECLWSGSNVGLRNLSATWPGDANYAAMTSAPVIQNVVADSYPQLLSLSRTAYADSDGASSASSLAMSFDGRYVAFASSADQLVNGDSNAVADIFVRDMQTGNIRRASTSTFGVQASAASAEPAISANGRYVAFTSLAGNLVAGDSNQVRDVFVKDMSTGALVRASLRSDGSEDTTPNEYYSMSPALSADGRYVAFAASGSLVPSDGNGFPDIYVRDLVTGQLDLVSSDSNDIVGSFRSFTPAISADGRYVAFVSQSFNFSPLGVNAMTAIYIKDRLTRKLTMVSAAADGTPANNYSYETPAISADGNLVAFMSLAQNLTAGTTFNDYRIFVKNMTTGAISLGSAQANGVAISPAHNPTMSADGRYVGFSVQQYTPLMRLDVFIKDRQTAAITRANLGPSGALALGGDSDVPAISGNGRFVAFQSAATNLVAADNNGLTDEFVRDLQTQTTTRISAIDAGTRSDGASAEASISRDGRYAVFSSLGSGLVASDSNAASDIFVVDRNTLLPLRMSVDASGVQANGASDSPAISATGAWVSFRSSASNLVSGDSNGGADIFIKNIASGTISLVSTSSIGAQSAGGVILGPTSLSSDGNLVVFRASDGSLVAGDNNGFEDVFVKNRSNGVTSLISASASGTIGNGNSVQAVISDDGTRVVFASDASNFAADDSNGVRDIYVKTLASGAIVRASSDASGVIGNAASSDPSISADGRFVVFASAASNLVAGDTNGNIDIFVKDLNDASITRINTTAAGAQGSGGDCATPSISSDGRYVGFICAQSNLVAADSNAFADAFVKDRQTGAITRVSLSAANVQADGPSAASARAIADAGLMLFTSTADNLVTGNAQRIGDVYINRYASLTLSTTTTITAQTPNPAQINTAYNVTVGVTRIAGASAITGSVSIGEGATFCIATLSGSGATATGQCALTSTSIGARQLSASYSGDANYAASNAAAAVESIIDTRVPSAPMIGIAIGGNASVSVNFSAPTSEGGSSISGYTATCGSASQSGLSSPITVSGLSNGIAVTCSVIAKTNNGSGPASAPSNSVVPAAAPSAPTAPVATRGNKQVSVVFSAPVNNGGSAVLDYTAYCGGMAQTAASSPIIVGGLSNGIAVSCSVIAHSAVGRSGPSLNSNTVIPATMPDAPTSVIAIRGNTQVSVAFTTPANNGDVIQSYSAQCGSKTQIGSTSPIIVGGLSNGIAVTCSVTASNSIGAGLPSLPSNSVTPATIPDAPQLIAVAPSSGQLHLLFNPPAQNGGSVISSYSGICTPGTHAVSGASSPLTLASLSNGTAYTCVVIAINSVGASIASNALGATPQSSSNLTISNSNGADFLRGGGSTSYLIDVTNNGADAINGAHVLDTLGTQFSQISWICSGTGGGTCTASGNGSIDTLVNLPASGQVSFLLSATVATLPETPLSNTATVTAPDSTISTATDGPDTIGIFRSGFD</sequence>
<gene>
    <name evidence="5" type="ORF">ELE36_06465</name>
</gene>
<dbReference type="InterPro" id="IPR011659">
    <property type="entry name" value="WD40"/>
</dbReference>
<feature type="compositionally biased region" description="Polar residues" evidence="2">
    <location>
        <begin position="132"/>
        <end position="150"/>
    </location>
</feature>
<feature type="signal peptide" evidence="3">
    <location>
        <begin position="1"/>
        <end position="23"/>
    </location>
</feature>
<name>A0A411HHL8_9GAMM</name>
<evidence type="ECO:0000256" key="2">
    <source>
        <dbReference type="SAM" id="MobiDB-lite"/>
    </source>
</evidence>
<evidence type="ECO:0000259" key="4">
    <source>
        <dbReference type="PROSITE" id="PS50853"/>
    </source>
</evidence>
<dbReference type="InterPro" id="IPR024079">
    <property type="entry name" value="MetalloPept_cat_dom_sf"/>
</dbReference>
<feature type="region of interest" description="Disordered" evidence="2">
    <location>
        <begin position="125"/>
        <end position="162"/>
    </location>
</feature>
<dbReference type="SUPFAM" id="SSF49265">
    <property type="entry name" value="Fibronectin type III"/>
    <property type="match status" value="2"/>
</dbReference>
<comment type="similarity">
    <text evidence="1">Belongs to the TolB family.</text>
</comment>
<dbReference type="PROSITE" id="PS50853">
    <property type="entry name" value="FN3"/>
    <property type="match status" value="1"/>
</dbReference>
<dbReference type="RefSeq" id="WP_129832291.1">
    <property type="nucleotide sequence ID" value="NZ_CP035704.1"/>
</dbReference>
<evidence type="ECO:0000313" key="5">
    <source>
        <dbReference type="EMBL" id="QBB70032.1"/>
    </source>
</evidence>
<dbReference type="PANTHER" id="PTHR36842">
    <property type="entry name" value="PROTEIN TOLB HOMOLOG"/>
    <property type="match status" value="1"/>
</dbReference>